<evidence type="ECO:0000313" key="2">
    <source>
        <dbReference type="EMBL" id="MUN08225.1"/>
    </source>
</evidence>
<protein>
    <submittedName>
        <fullName evidence="2">Uncharacterized protein</fullName>
    </submittedName>
</protein>
<feature type="transmembrane region" description="Helical" evidence="1">
    <location>
        <begin position="54"/>
        <end position="76"/>
    </location>
</feature>
<name>A0A7C9HVG1_9MICO</name>
<evidence type="ECO:0000313" key="3">
    <source>
        <dbReference type="Proteomes" id="UP000480122"/>
    </source>
</evidence>
<proteinExistence type="predicted"/>
<dbReference type="OrthoDB" id="5008143at2"/>
<keyword evidence="1" id="KW-0472">Membrane</keyword>
<evidence type="ECO:0000256" key="1">
    <source>
        <dbReference type="SAM" id="Phobius"/>
    </source>
</evidence>
<dbReference type="EMBL" id="WODA01000025">
    <property type="protein sequence ID" value="MUN08225.1"/>
    <property type="molecule type" value="Genomic_DNA"/>
</dbReference>
<dbReference type="RefSeq" id="WP_155843069.1">
    <property type="nucleotide sequence ID" value="NZ_BAAAIA010000008.1"/>
</dbReference>
<gene>
    <name evidence="2" type="ORF">GLX25_13995</name>
</gene>
<dbReference type="AlphaFoldDB" id="A0A7C9HVG1"/>
<keyword evidence="1" id="KW-1133">Transmembrane helix</keyword>
<comment type="caution">
    <text evidence="2">The sequence shown here is derived from an EMBL/GenBank/DDBJ whole genome shotgun (WGS) entry which is preliminary data.</text>
</comment>
<accession>A0A7C9HVG1</accession>
<dbReference type="Proteomes" id="UP000480122">
    <property type="component" value="Unassembled WGS sequence"/>
</dbReference>
<keyword evidence="3" id="KW-1185">Reference proteome</keyword>
<keyword evidence="1" id="KW-0812">Transmembrane</keyword>
<sequence length="93" mass="9734">MRLILGAGLALVGFGLIFAALFSHSSRVLAVDHLAGTEYHDLMVELSAATSGERWLLTLGALTLACGLLVLLLGWVRGLILKRTAAATSSGSR</sequence>
<reference evidence="2 3" key="1">
    <citation type="submission" date="2019-11" db="EMBL/GenBank/DDBJ databases">
        <title>Agromyces kandeliae sp. nov., isolated from mangrove soil.</title>
        <authorList>
            <person name="Wang R."/>
        </authorList>
    </citation>
    <scope>NUCLEOTIDE SEQUENCE [LARGE SCALE GENOMIC DNA]</scope>
    <source>
        <strain evidence="2 3">JCM 11431</strain>
    </source>
</reference>
<organism evidence="2 3">
    <name type="scientific">Agromyces luteolus</name>
    <dbReference type="NCBI Taxonomy" id="88373"/>
    <lineage>
        <taxon>Bacteria</taxon>
        <taxon>Bacillati</taxon>
        <taxon>Actinomycetota</taxon>
        <taxon>Actinomycetes</taxon>
        <taxon>Micrococcales</taxon>
        <taxon>Microbacteriaceae</taxon>
        <taxon>Agromyces</taxon>
    </lineage>
</organism>